<protein>
    <submittedName>
        <fullName evidence="2">Type 1 fimbrial protein</fullName>
    </submittedName>
</protein>
<dbReference type="InterPro" id="IPR036937">
    <property type="entry name" value="Adhesion_dom_fimbrial_sf"/>
</dbReference>
<dbReference type="Gene3D" id="2.60.40.1090">
    <property type="entry name" value="Fimbrial-type adhesion domain"/>
    <property type="match status" value="1"/>
</dbReference>
<sequence length="164" mass="17720">MLIAALIVSMSGQAKGTEIDLSGRVVASPCTVDTGTQNQTVTFRQARAIDYQEVGDTSEWQDFSLTLSRCPVSTTRVVATFIGDADLIDTSKFANSQGDAQGIALQLMTRDHNTEIAPSDEQSVNVDNATRNAIFLLSARMYTPTGQVTAGEFNTVVQVNFTYQ</sequence>
<dbReference type="PANTHER" id="PTHR33420">
    <property type="entry name" value="FIMBRIAL SUBUNIT ELFA-RELATED"/>
    <property type="match status" value="1"/>
</dbReference>
<dbReference type="AlphaFoldDB" id="A0A727YWH5"/>
<evidence type="ECO:0000259" key="1">
    <source>
        <dbReference type="Pfam" id="PF00419"/>
    </source>
</evidence>
<dbReference type="Pfam" id="PF00419">
    <property type="entry name" value="Fimbrial"/>
    <property type="match status" value="1"/>
</dbReference>
<feature type="domain" description="Fimbrial-type adhesion" evidence="1">
    <location>
        <begin position="20"/>
        <end position="164"/>
    </location>
</feature>
<name>A0A727YWH5_SALHO</name>
<dbReference type="GO" id="GO:0043709">
    <property type="term" value="P:cell adhesion involved in single-species biofilm formation"/>
    <property type="evidence" value="ECO:0007669"/>
    <property type="project" value="TreeGrafter"/>
</dbReference>
<dbReference type="InterPro" id="IPR000259">
    <property type="entry name" value="Adhesion_dom_fimbrial"/>
</dbReference>
<dbReference type="GO" id="GO:0009289">
    <property type="term" value="C:pilus"/>
    <property type="evidence" value="ECO:0007669"/>
    <property type="project" value="InterPro"/>
</dbReference>
<accession>A0A727YWH5</accession>
<dbReference type="EMBL" id="DAARFO010000026">
    <property type="protein sequence ID" value="HAE2227513.1"/>
    <property type="molecule type" value="Genomic_DNA"/>
</dbReference>
<reference evidence="2" key="1">
    <citation type="journal article" date="2018" name="Genome Biol.">
        <title>SKESA: strategic k-mer extension for scrupulous assemblies.</title>
        <authorList>
            <person name="Souvorov A."/>
            <person name="Agarwala R."/>
            <person name="Lipman D.J."/>
        </authorList>
    </citation>
    <scope>NUCLEOTIDE SEQUENCE</scope>
    <source>
        <strain evidence="2">12-2349</strain>
    </source>
</reference>
<gene>
    <name evidence="2" type="ORF">G3246_003044</name>
</gene>
<reference evidence="2" key="2">
    <citation type="submission" date="2018-07" db="EMBL/GenBank/DDBJ databases">
        <authorList>
            <consortium name="NCBI Pathogen Detection Project"/>
        </authorList>
    </citation>
    <scope>NUCLEOTIDE SEQUENCE</scope>
    <source>
        <strain evidence="2">12-2349</strain>
    </source>
</reference>
<evidence type="ECO:0000313" key="2">
    <source>
        <dbReference type="EMBL" id="HAE2227513.1"/>
    </source>
</evidence>
<organism evidence="2">
    <name type="scientific">Salmonella enterica subsp. houtenae serovar 48:g,z51:-</name>
    <dbReference type="NCBI Taxonomy" id="1050190"/>
    <lineage>
        <taxon>Bacteria</taxon>
        <taxon>Pseudomonadati</taxon>
        <taxon>Pseudomonadota</taxon>
        <taxon>Gammaproteobacteria</taxon>
        <taxon>Enterobacterales</taxon>
        <taxon>Enterobacteriaceae</taxon>
        <taxon>Salmonella</taxon>
    </lineage>
</organism>
<dbReference type="InterPro" id="IPR050263">
    <property type="entry name" value="Bact_Fimbrial_Adh_Pro"/>
</dbReference>
<comment type="caution">
    <text evidence="2">The sequence shown here is derived from an EMBL/GenBank/DDBJ whole genome shotgun (WGS) entry which is preliminary data.</text>
</comment>
<dbReference type="PANTHER" id="PTHR33420:SF27">
    <property type="entry name" value="PROTEIN FIMG"/>
    <property type="match status" value="1"/>
</dbReference>
<proteinExistence type="predicted"/>
<dbReference type="InterPro" id="IPR008966">
    <property type="entry name" value="Adhesion_dom_sf"/>
</dbReference>
<dbReference type="SUPFAM" id="SSF49401">
    <property type="entry name" value="Bacterial adhesins"/>
    <property type="match status" value="1"/>
</dbReference>